<name>A0AAC9FU67_9RALS</name>
<accession>A0AAC9FU67</accession>
<dbReference type="EMBL" id="CP012606">
    <property type="protein sequence ID" value="ANH76979.1"/>
    <property type="molecule type" value="Genomic_DNA"/>
</dbReference>
<evidence type="ECO:0000313" key="1">
    <source>
        <dbReference type="EMBL" id="ANH76979.1"/>
    </source>
</evidence>
<gene>
    <name evidence="1" type="ORF">ACS15_3985</name>
</gene>
<protein>
    <submittedName>
        <fullName evidence="1">Uncharacterized protein</fullName>
    </submittedName>
</protein>
<dbReference type="KEGG" id="rin:ACS15_3985"/>
<proteinExistence type="predicted"/>
<dbReference type="Proteomes" id="UP000077927">
    <property type="component" value="Chromosome 2"/>
</dbReference>
<dbReference type="AlphaFoldDB" id="A0AAC9FU67"/>
<evidence type="ECO:0000313" key="2">
    <source>
        <dbReference type="Proteomes" id="UP000077927"/>
    </source>
</evidence>
<reference evidence="1 2" key="1">
    <citation type="submission" date="2015-09" db="EMBL/GenBank/DDBJ databases">
        <authorList>
            <person name="Xu Y."/>
            <person name="Nagy A."/>
            <person name="Liu N.T."/>
            <person name="Nou X."/>
        </authorList>
    </citation>
    <scope>NUCLEOTIDE SEQUENCE [LARGE SCALE GENOMIC DNA]</scope>
    <source>
        <strain evidence="1 2">FC1138</strain>
    </source>
</reference>
<organism evidence="1 2">
    <name type="scientific">Ralstonia insidiosa</name>
    <dbReference type="NCBI Taxonomy" id="190721"/>
    <lineage>
        <taxon>Bacteria</taxon>
        <taxon>Pseudomonadati</taxon>
        <taxon>Pseudomonadota</taxon>
        <taxon>Betaproteobacteria</taxon>
        <taxon>Burkholderiales</taxon>
        <taxon>Burkholderiaceae</taxon>
        <taxon>Ralstonia</taxon>
    </lineage>
</organism>
<sequence>MLTSPVNEIPRCGRHCRLRRGISFGASLGDWFGLGNGARVNTQPNCTGNGAK</sequence>